<dbReference type="InterPro" id="IPR036291">
    <property type="entry name" value="NAD(P)-bd_dom_sf"/>
</dbReference>
<evidence type="ECO:0000256" key="1">
    <source>
        <dbReference type="ARBA" id="ARBA00000083"/>
    </source>
</evidence>
<dbReference type="SUPFAM" id="SSF51735">
    <property type="entry name" value="NAD(P)-binding Rossmann-fold domains"/>
    <property type="match status" value="1"/>
</dbReference>
<dbReference type="InterPro" id="IPR005886">
    <property type="entry name" value="UDP_G4E"/>
</dbReference>
<dbReference type="PRINTS" id="PR01713">
    <property type="entry name" value="NUCEPIMERASE"/>
</dbReference>
<dbReference type="NCBIfam" id="TIGR01179">
    <property type="entry name" value="galE"/>
    <property type="match status" value="1"/>
</dbReference>
<dbReference type="GO" id="GO:0005829">
    <property type="term" value="C:cytosol"/>
    <property type="evidence" value="ECO:0007669"/>
    <property type="project" value="TreeGrafter"/>
</dbReference>
<keyword evidence="8 9" id="KW-0413">Isomerase</keyword>
<evidence type="ECO:0000313" key="15">
    <source>
        <dbReference type="Proteomes" id="UP000460654"/>
    </source>
</evidence>
<comment type="similarity">
    <text evidence="4 9">Belongs to the NAD(P)-dependent epimerase/dehydratase family.</text>
</comment>
<evidence type="ECO:0000256" key="6">
    <source>
        <dbReference type="ARBA" id="ARBA00018569"/>
    </source>
</evidence>
<proteinExistence type="inferred from homology"/>
<dbReference type="Proteomes" id="UP000236598">
    <property type="component" value="Unassembled WGS sequence"/>
</dbReference>
<dbReference type="Gene3D" id="3.40.50.720">
    <property type="entry name" value="NAD(P)-binding Rossmann-like Domain"/>
    <property type="match status" value="1"/>
</dbReference>
<dbReference type="Proteomes" id="UP000842519">
    <property type="component" value="Unassembled WGS sequence"/>
</dbReference>
<dbReference type="Gene3D" id="3.90.25.10">
    <property type="entry name" value="UDP-galactose 4-epimerase, domain 1"/>
    <property type="match status" value="1"/>
</dbReference>
<comment type="pathway">
    <text evidence="3 9">Carbohydrate metabolism; galactose metabolism.</text>
</comment>
<gene>
    <name evidence="13" type="primary">galE</name>
    <name evidence="12" type="ORF">C2M16_21485</name>
    <name evidence="13" type="ORF">D4N09_24105</name>
    <name evidence="11" type="ORF">HLZ39_12220</name>
</gene>
<reference evidence="13 15" key="3">
    <citation type="submission" date="2018-09" db="EMBL/GenBank/DDBJ databases">
        <title>Persistent metagenomic signatures of early life antibiotic treatment in the infant gut microbiota and resistome.</title>
        <authorList>
            <person name="Gasparrini A.J."/>
        </authorList>
    </citation>
    <scope>NUCLEOTIDE SEQUENCE [LARGE SCALE GENOMIC DNA]</scope>
    <source>
        <strain evidence="13 15">T0181B.E-10</strain>
    </source>
</reference>
<evidence type="ECO:0000313" key="16">
    <source>
        <dbReference type="Proteomes" id="UP000842519"/>
    </source>
</evidence>
<dbReference type="GO" id="GO:0006012">
    <property type="term" value="P:galactose metabolic process"/>
    <property type="evidence" value="ECO:0007669"/>
    <property type="project" value="UniProtKB-UniPathway"/>
</dbReference>
<evidence type="ECO:0000256" key="5">
    <source>
        <dbReference type="ARBA" id="ARBA00013189"/>
    </source>
</evidence>
<dbReference type="PANTHER" id="PTHR43725:SF47">
    <property type="entry name" value="UDP-GLUCOSE 4-EPIMERASE"/>
    <property type="match status" value="1"/>
</dbReference>
<dbReference type="GO" id="GO:0003978">
    <property type="term" value="F:UDP-glucose 4-epimerase activity"/>
    <property type="evidence" value="ECO:0007669"/>
    <property type="project" value="UniProtKB-UniRule"/>
</dbReference>
<reference evidence="11 16" key="1">
    <citation type="journal article" date="2018" name="Genome Biol.">
        <title>SKESA: strategic k-mer extension for scrupulous assemblies.</title>
        <authorList>
            <person name="Souvorov A."/>
            <person name="Agarwala R."/>
            <person name="Lipman D.J."/>
        </authorList>
    </citation>
    <scope>NUCLEOTIDE SEQUENCE [LARGE SCALE GENOMIC DNA]</scope>
    <source>
        <strain evidence="16">ecoli[ST-405]</strain>
        <strain evidence="11">Ecoli[ST-405]</strain>
    </source>
</reference>
<dbReference type="PANTHER" id="PTHR43725">
    <property type="entry name" value="UDP-GLUCOSE 4-EPIMERASE"/>
    <property type="match status" value="1"/>
</dbReference>
<evidence type="ECO:0000256" key="2">
    <source>
        <dbReference type="ARBA" id="ARBA00001911"/>
    </source>
</evidence>
<dbReference type="EC" id="5.1.3.2" evidence="5 9"/>
<comment type="catalytic activity">
    <reaction evidence="1 9">
        <text>UDP-alpha-D-glucose = UDP-alpha-D-galactose</text>
        <dbReference type="Rhea" id="RHEA:22168"/>
        <dbReference type="ChEBI" id="CHEBI:58885"/>
        <dbReference type="ChEBI" id="CHEBI:66914"/>
        <dbReference type="EC" id="5.1.3.2"/>
    </reaction>
</comment>
<dbReference type="RefSeq" id="WP_021523148.1">
    <property type="nucleotide sequence ID" value="NZ_AP019803.1"/>
</dbReference>
<reference evidence="12 14" key="2">
    <citation type="submission" date="2018-01" db="EMBL/GenBank/DDBJ databases">
        <title>Draft Genomic Sequencing Of Potential Extraintestinal Pathogenic Escherichia coli B8S18 Isolated From Retail Chicken Skin.</title>
        <authorList>
            <person name="Xu A."/>
            <person name="Tilman S."/>
            <person name="Wisser-Parker K."/>
            <person name="Sheen S."/>
            <person name="Sommers C."/>
        </authorList>
    </citation>
    <scope>NUCLEOTIDE SEQUENCE [LARGE SCALE GENOMIC DNA]</scope>
    <source>
        <strain evidence="12 14">B8S18Com</strain>
    </source>
</reference>
<evidence type="ECO:0000256" key="9">
    <source>
        <dbReference type="RuleBase" id="RU366046"/>
    </source>
</evidence>
<dbReference type="Pfam" id="PF16363">
    <property type="entry name" value="GDP_Man_Dehyd"/>
    <property type="match status" value="1"/>
</dbReference>
<sequence>MKLLVTGGLGYIGSHTVVSLLDAGYEVIIIDNLSNSHLSVLKRINNICLRKASFIEGDIRNRTVLNQIFNSYNIDAVIHFAGLKSVDQSISSPISYYDNNVVGTLALLEEMLRHDVMRFIFSSSATVYGSPKSIPIKESNEVGHTTNPYGTSKLIIEKILSDICYSNSSFRCTILRYFNPVGAHTSGLLGEDPRGKPNNLMPYICQTAIGKLNEVHIFGNDYNTHDGTGVRDYIHVMDLAEGHVAAVKASNEGENCKIYNLGTGKGYSVLDLIKTFEQITNVAVPHIFVGRRPGDIAECWSDPSKAYEELNWRAKKDLADMIRDAWKWQVQNPNGYSDD</sequence>
<dbReference type="InterPro" id="IPR016040">
    <property type="entry name" value="NAD(P)-bd_dom"/>
</dbReference>
<reference evidence="11" key="4">
    <citation type="submission" date="2019-11" db="EMBL/GenBank/DDBJ databases">
        <authorList>
            <consortium name="NCBI Pathogen Detection Project"/>
        </authorList>
    </citation>
    <scope>NUCLEOTIDE SEQUENCE</scope>
    <source>
        <strain evidence="11">Ecoli[ST-405]</strain>
    </source>
</reference>
<feature type="domain" description="NAD(P)-binding" evidence="10">
    <location>
        <begin position="4"/>
        <end position="324"/>
    </location>
</feature>
<evidence type="ECO:0000313" key="11">
    <source>
        <dbReference type="EMBL" id="HAJ5805266.1"/>
    </source>
</evidence>
<comment type="subunit">
    <text evidence="9">Homodimer.</text>
</comment>
<evidence type="ECO:0000256" key="3">
    <source>
        <dbReference type="ARBA" id="ARBA00004947"/>
    </source>
</evidence>
<dbReference type="EMBL" id="DABGKQ010000016">
    <property type="protein sequence ID" value="HAJ5805266.1"/>
    <property type="molecule type" value="Genomic_DNA"/>
</dbReference>
<dbReference type="CDD" id="cd05247">
    <property type="entry name" value="UDP_G4E_1_SDR_e"/>
    <property type="match status" value="1"/>
</dbReference>
<keyword evidence="9" id="KW-0119">Carbohydrate metabolism</keyword>
<evidence type="ECO:0000256" key="8">
    <source>
        <dbReference type="ARBA" id="ARBA00023235"/>
    </source>
</evidence>
<evidence type="ECO:0000313" key="14">
    <source>
        <dbReference type="Proteomes" id="UP000236598"/>
    </source>
</evidence>
<evidence type="ECO:0000256" key="4">
    <source>
        <dbReference type="ARBA" id="ARBA00007637"/>
    </source>
</evidence>
<name>A0A1Q9RMS6_ECOLX</name>
<dbReference type="AlphaFoldDB" id="A0A1Q9RMS6"/>
<organism evidence="13 15">
    <name type="scientific">Escherichia coli</name>
    <dbReference type="NCBI Taxonomy" id="562"/>
    <lineage>
        <taxon>Bacteria</taxon>
        <taxon>Pseudomonadati</taxon>
        <taxon>Pseudomonadota</taxon>
        <taxon>Gammaproteobacteria</taxon>
        <taxon>Enterobacterales</taxon>
        <taxon>Enterobacteriaceae</taxon>
        <taxon>Escherichia</taxon>
    </lineage>
</organism>
<dbReference type="EMBL" id="PPHQ01000021">
    <property type="protein sequence ID" value="PNY65766.1"/>
    <property type="molecule type" value="Genomic_DNA"/>
</dbReference>
<evidence type="ECO:0000259" key="10">
    <source>
        <dbReference type="Pfam" id="PF16363"/>
    </source>
</evidence>
<dbReference type="Proteomes" id="UP000460654">
    <property type="component" value="Unassembled WGS sequence"/>
</dbReference>
<comment type="caution">
    <text evidence="13">The sequence shown here is derived from an EMBL/GenBank/DDBJ whole genome shotgun (WGS) entry which is preliminary data.</text>
</comment>
<evidence type="ECO:0000256" key="7">
    <source>
        <dbReference type="ARBA" id="ARBA00023027"/>
    </source>
</evidence>
<dbReference type="UniPathway" id="UPA00214"/>
<dbReference type="EMBL" id="QYOH01000058">
    <property type="protein sequence ID" value="TXU29952.1"/>
    <property type="molecule type" value="Genomic_DNA"/>
</dbReference>
<protein>
    <recommendedName>
        <fullName evidence="6 9">UDP-glucose 4-epimerase</fullName>
        <ecNumber evidence="5 9">5.1.3.2</ecNumber>
    </recommendedName>
</protein>
<evidence type="ECO:0000313" key="13">
    <source>
        <dbReference type="EMBL" id="TXU29952.1"/>
    </source>
</evidence>
<accession>A0A1Q9RMS6</accession>
<dbReference type="NCBIfam" id="NF007956">
    <property type="entry name" value="PRK10675.1"/>
    <property type="match status" value="1"/>
</dbReference>
<comment type="cofactor">
    <cofactor evidence="2 9">
        <name>NAD(+)</name>
        <dbReference type="ChEBI" id="CHEBI:57540"/>
    </cofactor>
</comment>
<evidence type="ECO:0000313" key="12">
    <source>
        <dbReference type="EMBL" id="PNY65766.1"/>
    </source>
</evidence>
<keyword evidence="7 9" id="KW-0520">NAD</keyword>